<keyword evidence="1" id="KW-0812">Transmembrane</keyword>
<accession>A0A1Q9LU76</accession>
<dbReference type="AlphaFoldDB" id="A0A1Q9LU76"/>
<keyword evidence="3" id="KW-1185">Reference proteome</keyword>
<feature type="transmembrane region" description="Helical" evidence="1">
    <location>
        <begin position="52"/>
        <end position="79"/>
    </location>
</feature>
<keyword evidence="1" id="KW-0472">Membrane</keyword>
<organism evidence="2 3">
    <name type="scientific">Actinokineospora bangkokensis</name>
    <dbReference type="NCBI Taxonomy" id="1193682"/>
    <lineage>
        <taxon>Bacteria</taxon>
        <taxon>Bacillati</taxon>
        <taxon>Actinomycetota</taxon>
        <taxon>Actinomycetes</taxon>
        <taxon>Pseudonocardiales</taxon>
        <taxon>Pseudonocardiaceae</taxon>
        <taxon>Actinokineospora</taxon>
    </lineage>
</organism>
<feature type="transmembrane region" description="Helical" evidence="1">
    <location>
        <begin position="236"/>
        <end position="256"/>
    </location>
</feature>
<keyword evidence="1" id="KW-1133">Transmembrane helix</keyword>
<name>A0A1Q9LU76_9PSEU</name>
<evidence type="ECO:0000256" key="1">
    <source>
        <dbReference type="SAM" id="Phobius"/>
    </source>
</evidence>
<reference evidence="2 3" key="1">
    <citation type="submission" date="2016-10" db="EMBL/GenBank/DDBJ databases">
        <title>The Draft Genome Sequence of Actinokineospora bangkokensis 44EHWT reveals the biosynthetic pathway of antifungal compounds Thailandins with unusual extender unit butylmalonyl-CoA.</title>
        <authorList>
            <person name="Greule A."/>
            <person name="Intra B."/>
            <person name="Flemming S."/>
            <person name="Rommel M.G."/>
            <person name="Panbangred W."/>
            <person name="Bechthold A."/>
        </authorList>
    </citation>
    <scope>NUCLEOTIDE SEQUENCE [LARGE SCALE GENOMIC DNA]</scope>
    <source>
        <strain evidence="2 3">44EHW</strain>
    </source>
</reference>
<comment type="caution">
    <text evidence="2">The sequence shown here is derived from an EMBL/GenBank/DDBJ whole genome shotgun (WGS) entry which is preliminary data.</text>
</comment>
<gene>
    <name evidence="2" type="ORF">BJP25_00395</name>
</gene>
<protein>
    <submittedName>
        <fullName evidence="2">Uncharacterized protein</fullName>
    </submittedName>
</protein>
<evidence type="ECO:0000313" key="2">
    <source>
        <dbReference type="EMBL" id="OLR95586.1"/>
    </source>
</evidence>
<sequence length="355" mass="36520">MVEPPAGTPALADPATARALRSMRVPFLVLPPVVLALGVLAGWLSGAGAPPAVVTLVVIVALAFAIALVLTFVLHGLWLRPAGRMLAGSPWRPASVAVHRASKGLPRTPLVVSDGERRFTAVVGALPWAVQQVLARTGRVWVVGPDESGWVALRSTGLLLPLGAARVSAAEVGPRVVVEQPEPLRVRAALEDLVVARQVAVPRRRSRTGLVAPALLLVFALVGLVDLLGRDFAGELLGVTAAVVAVVLALAALLVWRVRVARRWSAVEKSLAAGAWTAVPVVLDPPADQFPRTVTGTAEVGGRTVPVRLVAASAGLRANTAATGTLWTAGAPAPGAAVAAGLPGYPYTTLARFGG</sequence>
<dbReference type="STRING" id="1193682.BJP25_00395"/>
<proteinExistence type="predicted"/>
<feature type="transmembrane region" description="Helical" evidence="1">
    <location>
        <begin position="210"/>
        <end position="230"/>
    </location>
</feature>
<dbReference type="EMBL" id="MKQR01000001">
    <property type="protein sequence ID" value="OLR95586.1"/>
    <property type="molecule type" value="Genomic_DNA"/>
</dbReference>
<feature type="transmembrane region" description="Helical" evidence="1">
    <location>
        <begin position="27"/>
        <end position="46"/>
    </location>
</feature>
<evidence type="ECO:0000313" key="3">
    <source>
        <dbReference type="Proteomes" id="UP000186040"/>
    </source>
</evidence>
<dbReference type="Proteomes" id="UP000186040">
    <property type="component" value="Unassembled WGS sequence"/>
</dbReference>